<evidence type="ECO:0000256" key="2">
    <source>
        <dbReference type="SAM" id="SignalP"/>
    </source>
</evidence>
<feature type="compositionally biased region" description="Polar residues" evidence="1">
    <location>
        <begin position="75"/>
        <end position="84"/>
    </location>
</feature>
<feature type="chain" id="PRO_5007588353" evidence="2">
    <location>
        <begin position="23"/>
        <end position="118"/>
    </location>
</feature>
<evidence type="ECO:0000313" key="3">
    <source>
        <dbReference type="EMBL" id="KYP50886.1"/>
    </source>
</evidence>
<dbReference type="Gramene" id="C.cajan_28595.t">
    <property type="protein sequence ID" value="C.cajan_28595.t"/>
    <property type="gene ID" value="C.cajan_28595"/>
</dbReference>
<name>A0A151S7U6_CAJCA</name>
<dbReference type="Proteomes" id="UP000075243">
    <property type="component" value="Unassembled WGS sequence"/>
</dbReference>
<organism evidence="3 4">
    <name type="scientific">Cajanus cajan</name>
    <name type="common">Pigeon pea</name>
    <name type="synonym">Cajanus indicus</name>
    <dbReference type="NCBI Taxonomy" id="3821"/>
    <lineage>
        <taxon>Eukaryota</taxon>
        <taxon>Viridiplantae</taxon>
        <taxon>Streptophyta</taxon>
        <taxon>Embryophyta</taxon>
        <taxon>Tracheophyta</taxon>
        <taxon>Spermatophyta</taxon>
        <taxon>Magnoliopsida</taxon>
        <taxon>eudicotyledons</taxon>
        <taxon>Gunneridae</taxon>
        <taxon>Pentapetalae</taxon>
        <taxon>rosids</taxon>
        <taxon>fabids</taxon>
        <taxon>Fabales</taxon>
        <taxon>Fabaceae</taxon>
        <taxon>Papilionoideae</taxon>
        <taxon>50 kb inversion clade</taxon>
        <taxon>NPAAA clade</taxon>
        <taxon>indigoferoid/millettioid clade</taxon>
        <taxon>Phaseoleae</taxon>
        <taxon>Cajanus</taxon>
    </lineage>
</organism>
<proteinExistence type="predicted"/>
<accession>A0A151S7U6</accession>
<reference evidence="3" key="1">
    <citation type="journal article" date="2012" name="Nat. Biotechnol.">
        <title>Draft genome sequence of pigeonpea (Cajanus cajan), an orphan legume crop of resource-poor farmers.</title>
        <authorList>
            <person name="Varshney R.K."/>
            <person name="Chen W."/>
            <person name="Li Y."/>
            <person name="Bharti A.K."/>
            <person name="Saxena R.K."/>
            <person name="Schlueter J.A."/>
            <person name="Donoghue M.T."/>
            <person name="Azam S."/>
            <person name="Fan G."/>
            <person name="Whaley A.M."/>
            <person name="Farmer A.D."/>
            <person name="Sheridan J."/>
            <person name="Iwata A."/>
            <person name="Tuteja R."/>
            <person name="Penmetsa R.V."/>
            <person name="Wu W."/>
            <person name="Upadhyaya H.D."/>
            <person name="Yang S.P."/>
            <person name="Shah T."/>
            <person name="Saxena K.B."/>
            <person name="Michael T."/>
            <person name="McCombie W.R."/>
            <person name="Yang B."/>
            <person name="Zhang G."/>
            <person name="Yang H."/>
            <person name="Wang J."/>
            <person name="Spillane C."/>
            <person name="Cook D.R."/>
            <person name="May G.D."/>
            <person name="Xu X."/>
            <person name="Jackson S.A."/>
        </authorList>
    </citation>
    <scope>NUCLEOTIDE SEQUENCE [LARGE SCALE GENOMIC DNA]</scope>
</reference>
<evidence type="ECO:0000256" key="1">
    <source>
        <dbReference type="SAM" id="MobiDB-lite"/>
    </source>
</evidence>
<keyword evidence="4" id="KW-1185">Reference proteome</keyword>
<evidence type="ECO:0000313" key="4">
    <source>
        <dbReference type="Proteomes" id="UP000075243"/>
    </source>
</evidence>
<dbReference type="OMA" id="MYGMILE"/>
<sequence>MTRTLLLWFFLFINILMFSVSGKTSTTKIEDLGNSKQSKETKSMYGLIMESGKLDAKRSERTNQALHAVEHTKVSQKAKTNGGANNVKDHKGKNSTNTNSIKSSYLFIPVTLLVGYFF</sequence>
<dbReference type="AlphaFoldDB" id="A0A151S7U6"/>
<protein>
    <submittedName>
        <fullName evidence="3">Uncharacterized protein</fullName>
    </submittedName>
</protein>
<keyword evidence="2" id="KW-0732">Signal</keyword>
<gene>
    <name evidence="3" type="ORF">KK1_027351</name>
</gene>
<feature type="region of interest" description="Disordered" evidence="1">
    <location>
        <begin position="68"/>
        <end position="95"/>
    </location>
</feature>
<dbReference type="EMBL" id="KQ483447">
    <property type="protein sequence ID" value="KYP50886.1"/>
    <property type="molecule type" value="Genomic_DNA"/>
</dbReference>
<feature type="signal peptide" evidence="2">
    <location>
        <begin position="1"/>
        <end position="22"/>
    </location>
</feature>